<dbReference type="PROSITE" id="PS00409">
    <property type="entry name" value="PROKAR_NTER_METHYL"/>
    <property type="match status" value="1"/>
</dbReference>
<evidence type="ECO:0000313" key="12">
    <source>
        <dbReference type="Proteomes" id="UP000050416"/>
    </source>
</evidence>
<gene>
    <name evidence="11" type="primary">gspI</name>
    <name evidence="11" type="ORF">HLUCCX14_02835</name>
</gene>
<comment type="PTM">
    <text evidence="9">Cleaved by prepilin peptidase.</text>
</comment>
<dbReference type="STRING" id="1305731.GCA_000934705_01157"/>
<dbReference type="PATRIC" id="fig|1305731.5.peg.2474"/>
<dbReference type="InterPro" id="IPR012902">
    <property type="entry name" value="N_methyl_site"/>
</dbReference>
<feature type="domain" description="Type II secretion system protein GspI C-terminal" evidence="10">
    <location>
        <begin position="42"/>
        <end position="122"/>
    </location>
</feature>
<protein>
    <recommendedName>
        <fullName evidence="9">Type II secretion system protein I</fullName>
        <shortName evidence="9">T2SS minor pseudopilin I</shortName>
    </recommendedName>
</protein>
<dbReference type="PANTHER" id="PTHR38779:SF2">
    <property type="entry name" value="TYPE II SECRETION SYSTEM PROTEIN I-RELATED"/>
    <property type="match status" value="1"/>
</dbReference>
<dbReference type="InterPro" id="IPR003413">
    <property type="entry name" value="T2SS_GspI_C"/>
</dbReference>
<dbReference type="PANTHER" id="PTHR38779">
    <property type="entry name" value="TYPE II SECRETION SYSTEM PROTEIN I-RELATED"/>
    <property type="match status" value="1"/>
</dbReference>
<dbReference type="NCBIfam" id="TIGR02532">
    <property type="entry name" value="IV_pilin_GFxxxE"/>
    <property type="match status" value="1"/>
</dbReference>
<evidence type="ECO:0000256" key="6">
    <source>
        <dbReference type="ARBA" id="ARBA00022692"/>
    </source>
</evidence>
<evidence type="ECO:0000259" key="10">
    <source>
        <dbReference type="Pfam" id="PF02501"/>
    </source>
</evidence>
<evidence type="ECO:0000256" key="8">
    <source>
        <dbReference type="ARBA" id="ARBA00023136"/>
    </source>
</evidence>
<dbReference type="Gene3D" id="3.30.1300.30">
    <property type="entry name" value="GSPII I/J protein-like"/>
    <property type="match status" value="1"/>
</dbReference>
<comment type="function">
    <text evidence="9">Component of the type II secretion system required for the energy-dependent secretion of extracellular factors such as proteases and toxins from the periplasm.</text>
</comment>
<evidence type="ECO:0000256" key="2">
    <source>
        <dbReference type="ARBA" id="ARBA00008358"/>
    </source>
</evidence>
<dbReference type="Pfam" id="PF07963">
    <property type="entry name" value="N_methyl"/>
    <property type="match status" value="1"/>
</dbReference>
<dbReference type="NCBIfam" id="TIGR01707">
    <property type="entry name" value="gspI"/>
    <property type="match status" value="1"/>
</dbReference>
<name>A0A0P7ZL65_9GAMM</name>
<dbReference type="SUPFAM" id="SSF54523">
    <property type="entry name" value="Pili subunits"/>
    <property type="match status" value="1"/>
</dbReference>
<keyword evidence="8" id="KW-0472">Membrane</keyword>
<evidence type="ECO:0000256" key="5">
    <source>
        <dbReference type="ARBA" id="ARBA00022519"/>
    </source>
</evidence>
<sequence>MIKNARGFTLLEVLIALLVFGLIATAAAEVGSQYISSYERVRDKTLAGWLADNRINELRLQEDLPGISENSDDRDYGTYRWQVTTVVQGTEEPSMRRVEVTVARYTSGRTEATPVHTLSAFLGEK</sequence>
<dbReference type="InterPro" id="IPR010052">
    <property type="entry name" value="T2SS_protein-GspI"/>
</dbReference>
<accession>A0A0P7ZL65</accession>
<comment type="caution">
    <text evidence="11">The sequence shown here is derived from an EMBL/GenBank/DDBJ whole genome shotgun (WGS) entry which is preliminary data.</text>
</comment>
<keyword evidence="7" id="KW-1133">Transmembrane helix</keyword>
<dbReference type="GO" id="GO:0005886">
    <property type="term" value="C:plasma membrane"/>
    <property type="evidence" value="ECO:0007669"/>
    <property type="project" value="UniProtKB-SubCell"/>
</dbReference>
<dbReference type="EMBL" id="LJZQ01000003">
    <property type="protein sequence ID" value="KPQ30032.1"/>
    <property type="molecule type" value="Genomic_DNA"/>
</dbReference>
<dbReference type="GO" id="GO:0015628">
    <property type="term" value="P:protein secretion by the type II secretion system"/>
    <property type="evidence" value="ECO:0007669"/>
    <property type="project" value="UniProtKB-UniRule"/>
</dbReference>
<evidence type="ECO:0000256" key="1">
    <source>
        <dbReference type="ARBA" id="ARBA00004377"/>
    </source>
</evidence>
<keyword evidence="3" id="KW-1003">Cell membrane</keyword>
<evidence type="ECO:0000256" key="4">
    <source>
        <dbReference type="ARBA" id="ARBA00022481"/>
    </source>
</evidence>
<dbReference type="InterPro" id="IPR045584">
    <property type="entry name" value="Pilin-like"/>
</dbReference>
<comment type="similarity">
    <text evidence="2 9">Belongs to the GSP I family.</text>
</comment>
<keyword evidence="4 9" id="KW-0488">Methylation</keyword>
<dbReference type="Pfam" id="PF02501">
    <property type="entry name" value="T2SSI"/>
    <property type="match status" value="1"/>
</dbReference>
<evidence type="ECO:0000256" key="9">
    <source>
        <dbReference type="RuleBase" id="RU368030"/>
    </source>
</evidence>
<evidence type="ECO:0000256" key="3">
    <source>
        <dbReference type="ARBA" id="ARBA00022475"/>
    </source>
</evidence>
<dbReference type="AlphaFoldDB" id="A0A0P7ZL65"/>
<evidence type="ECO:0000256" key="7">
    <source>
        <dbReference type="ARBA" id="ARBA00022989"/>
    </source>
</evidence>
<keyword evidence="6" id="KW-0812">Transmembrane</keyword>
<dbReference type="Proteomes" id="UP000050416">
    <property type="component" value="Unassembled WGS sequence"/>
</dbReference>
<comment type="subunit">
    <text evidence="9">Type II secretion is composed of four main components: the outer membrane complex, the inner membrane complex, the cytoplasmic secretion ATPase and the periplasm-spanning pseudopilus.</text>
</comment>
<keyword evidence="5 9" id="KW-0997">Cell inner membrane</keyword>
<reference evidence="11 12" key="1">
    <citation type="submission" date="2015-09" db="EMBL/GenBank/DDBJ databases">
        <title>Identification and resolution of microdiversity through metagenomic sequencing of parallel consortia.</title>
        <authorList>
            <person name="Nelson W.C."/>
            <person name="Romine M.F."/>
            <person name="Lindemann S.R."/>
        </authorList>
    </citation>
    <scope>NUCLEOTIDE SEQUENCE [LARGE SCALE GENOMIC DNA]</scope>
    <source>
        <strain evidence="11">HL-55</strain>
    </source>
</reference>
<evidence type="ECO:0000313" key="11">
    <source>
        <dbReference type="EMBL" id="KPQ30032.1"/>
    </source>
</evidence>
<proteinExistence type="inferred from homology"/>
<organism evidence="11 12">
    <name type="scientific">Marinobacter excellens HL-55</name>
    <dbReference type="NCBI Taxonomy" id="1305731"/>
    <lineage>
        <taxon>Bacteria</taxon>
        <taxon>Pseudomonadati</taxon>
        <taxon>Pseudomonadota</taxon>
        <taxon>Gammaproteobacteria</taxon>
        <taxon>Pseudomonadales</taxon>
        <taxon>Marinobacteraceae</taxon>
        <taxon>Marinobacter</taxon>
    </lineage>
</organism>
<dbReference type="GO" id="GO:0015627">
    <property type="term" value="C:type II protein secretion system complex"/>
    <property type="evidence" value="ECO:0007669"/>
    <property type="project" value="UniProtKB-UniRule"/>
</dbReference>
<comment type="subcellular location">
    <subcellularLocation>
        <location evidence="1 9">Cell inner membrane</location>
        <topology evidence="1 9">Single-pass membrane protein</topology>
    </subcellularLocation>
</comment>